<dbReference type="PANTHER" id="PTHR37526">
    <property type="entry name" value="PROTEIN TUSB"/>
    <property type="match status" value="1"/>
</dbReference>
<reference evidence="5 6" key="1">
    <citation type="journal article" date="2012" name="Mol. Biol. Evol.">
        <title>Genome reduction and co-evolution between the primary and secondary bacterial symbionts of psyllids.</title>
        <authorList>
            <person name="Sloan D.B."/>
            <person name="Moran N.A."/>
        </authorList>
    </citation>
    <scope>NUCLEOTIDE SEQUENCE [LARGE SCALE GENOMIC DNA]</scope>
    <source>
        <strain evidence="5">Hcub_S</strain>
    </source>
</reference>
<dbReference type="RefSeq" id="WP_014889035.1">
    <property type="nucleotide sequence ID" value="NC_018420.1"/>
</dbReference>
<evidence type="ECO:0000256" key="1">
    <source>
        <dbReference type="ARBA" id="ARBA00022490"/>
    </source>
</evidence>
<feature type="transmembrane region" description="Helical" evidence="4">
    <location>
        <begin position="34"/>
        <end position="57"/>
    </location>
</feature>
<dbReference type="NCBIfam" id="NF010035">
    <property type="entry name" value="PRK13510.1"/>
    <property type="match status" value="1"/>
</dbReference>
<evidence type="ECO:0000256" key="2">
    <source>
        <dbReference type="ARBA" id="ARBA00022694"/>
    </source>
</evidence>
<dbReference type="InterPro" id="IPR023526">
    <property type="entry name" value="Sulphur_relay_TusB"/>
</dbReference>
<dbReference type="InterPro" id="IPR027396">
    <property type="entry name" value="DsrEFH-like"/>
</dbReference>
<organism evidence="5 6">
    <name type="scientific">secondary endosymbiont of Heteropsylla cubana</name>
    <dbReference type="NCBI Taxonomy" id="134287"/>
    <lineage>
        <taxon>Bacteria</taxon>
        <taxon>Pseudomonadati</taxon>
        <taxon>Pseudomonadota</taxon>
        <taxon>Gammaproteobacteria</taxon>
        <taxon>Enterobacterales</taxon>
        <taxon>Enterobacteriaceae</taxon>
        <taxon>aphid secondary symbionts</taxon>
    </lineage>
</organism>
<keyword evidence="6" id="KW-1185">Reference proteome</keyword>
<dbReference type="HAMAP" id="MF_01564">
    <property type="entry name" value="Thiourid_synth_B"/>
    <property type="match status" value="1"/>
</dbReference>
<dbReference type="Gene3D" id="3.40.1260.10">
    <property type="entry name" value="DsrEFH-like"/>
    <property type="match status" value="1"/>
</dbReference>
<dbReference type="Pfam" id="PF04077">
    <property type="entry name" value="DsrH"/>
    <property type="match status" value="1"/>
</dbReference>
<comment type="subcellular location">
    <subcellularLocation>
        <location evidence="3">Cytoplasm</location>
    </subcellularLocation>
</comment>
<dbReference type="GO" id="GO:1990228">
    <property type="term" value="C:sulfurtransferase complex"/>
    <property type="evidence" value="ECO:0007669"/>
    <property type="project" value="TreeGrafter"/>
</dbReference>
<evidence type="ECO:0000256" key="3">
    <source>
        <dbReference type="HAMAP-Rule" id="MF_01564"/>
    </source>
</evidence>
<keyword evidence="4" id="KW-1133">Transmembrane helix</keyword>
<comment type="similarity">
    <text evidence="3">Belongs to the DsrH/TusB family.</text>
</comment>
<keyword evidence="2 3" id="KW-0819">tRNA processing</keyword>
<dbReference type="OrthoDB" id="9795117at2"/>
<gene>
    <name evidence="3" type="primary">tusB</name>
    <name evidence="5" type="ORF">A35E_00444</name>
</gene>
<evidence type="ECO:0000256" key="4">
    <source>
        <dbReference type="SAM" id="Phobius"/>
    </source>
</evidence>
<dbReference type="AlphaFoldDB" id="J3YTF6"/>
<protein>
    <recommendedName>
        <fullName evidence="3">Protein TusB</fullName>
    </recommendedName>
    <alternativeName>
        <fullName evidence="3">tRNA 2-thiouridine synthesizing protein B</fullName>
    </alternativeName>
</protein>
<sequence length="95" mass="10479">MLYTLIHSPYACDFEALLRIARLGDDLLMVSDGVIAALVGSSAVCLLTASPLMLYALESDVVARGLIKRCASNIKIINYNDFVCLTEKQPQQIMW</sequence>
<dbReference type="PANTHER" id="PTHR37526:SF1">
    <property type="entry name" value="PROTEIN TUSB"/>
    <property type="match status" value="1"/>
</dbReference>
<dbReference type="NCBIfam" id="TIGR03011">
    <property type="entry name" value="sulf_tusB_dsrH"/>
    <property type="match status" value="1"/>
</dbReference>
<dbReference type="STRING" id="134287.A35E_00444"/>
<dbReference type="EMBL" id="CP003547">
    <property type="protein sequence ID" value="AFP85738.1"/>
    <property type="molecule type" value="Genomic_DNA"/>
</dbReference>
<comment type="subunit">
    <text evidence="3">Heterohexamer, formed by a dimer of trimers. The hexameric TusBCD complex contains 2 copies each of TusB, TusC and TusD. The TusBCD complex interacts with TusE.</text>
</comment>
<evidence type="ECO:0000313" key="5">
    <source>
        <dbReference type="EMBL" id="AFP85738.1"/>
    </source>
</evidence>
<name>J3YTF6_9ENTR</name>
<proteinExistence type="inferred from homology"/>
<dbReference type="HOGENOM" id="CLU_166087_2_1_6"/>
<evidence type="ECO:0000313" key="6">
    <source>
        <dbReference type="Proteomes" id="UP000003937"/>
    </source>
</evidence>
<keyword evidence="1 3" id="KW-0963">Cytoplasm</keyword>
<dbReference type="InterPro" id="IPR007215">
    <property type="entry name" value="Sulphur_relay_TusB/DsrH"/>
</dbReference>
<dbReference type="Proteomes" id="UP000003937">
    <property type="component" value="Chromosome"/>
</dbReference>
<dbReference type="KEGG" id="sehc:A35E_00444"/>
<dbReference type="SUPFAM" id="SSF75169">
    <property type="entry name" value="DsrEFH-like"/>
    <property type="match status" value="1"/>
</dbReference>
<dbReference type="GO" id="GO:0002143">
    <property type="term" value="P:tRNA wobble position uridine thiolation"/>
    <property type="evidence" value="ECO:0007669"/>
    <property type="project" value="InterPro"/>
</dbReference>
<accession>J3YTF6</accession>
<comment type="function">
    <text evidence="3">Part of a sulfur-relay system required for 2-thiolation of 5-methylaminomethyl-2-thiouridine (mnm(5)s(2)U) at tRNA wobble positions.</text>
</comment>
<keyword evidence="4" id="KW-0812">Transmembrane</keyword>
<keyword evidence="4" id="KW-0472">Membrane</keyword>